<comment type="caution">
    <text evidence="1">The sequence shown here is derived from an EMBL/GenBank/DDBJ whole genome shotgun (WGS) entry which is preliminary data.</text>
</comment>
<sequence>MTDINNLRTRYEAIYGSEPCNDFAIFEIEEKLGIRLPEDFKEISTFYSGGLLGGISHHEIANISEATNIVQETLRLRHSIGLLDCYVVIAEPSESLIVLNTDEQPAVIWCDAVEAKNINSLSFNNQPDTWRSYKEFFSYLLDEEEDE</sequence>
<dbReference type="InterPro" id="IPR037883">
    <property type="entry name" value="Knr4/Smi1-like_sf"/>
</dbReference>
<keyword evidence="2" id="KW-1185">Reference proteome</keyword>
<protein>
    <submittedName>
        <fullName evidence="1">SMI1/KNR4 family protein</fullName>
    </submittedName>
</protein>
<dbReference type="Gene3D" id="3.40.1580.10">
    <property type="entry name" value="SMI1/KNR4-like"/>
    <property type="match status" value="1"/>
</dbReference>
<dbReference type="Pfam" id="PF14567">
    <property type="entry name" value="SUKH_5"/>
    <property type="match status" value="1"/>
</dbReference>
<reference evidence="1 2" key="1">
    <citation type="submission" date="2020-07" db="EMBL/GenBank/DDBJ databases">
        <title>Halophilic bacteria isolated from french cheeses.</title>
        <authorList>
            <person name="Kothe C.I."/>
            <person name="Farah-Kraiem B."/>
            <person name="Renault P."/>
            <person name="Dridi B."/>
        </authorList>
    </citation>
    <scope>NUCLEOTIDE SEQUENCE [LARGE SCALE GENOMIC DNA]</scope>
    <source>
        <strain evidence="1 2">FME20</strain>
    </source>
</reference>
<gene>
    <name evidence="1" type="ORF">EI547_12800</name>
</gene>
<dbReference type="EMBL" id="RRZB01000031">
    <property type="protein sequence ID" value="MBE0464325.1"/>
    <property type="molecule type" value="Genomic_DNA"/>
</dbReference>
<accession>A0ABR9G080</accession>
<evidence type="ECO:0000313" key="1">
    <source>
        <dbReference type="EMBL" id="MBE0464325.1"/>
    </source>
</evidence>
<organism evidence="1 2">
    <name type="scientific">Halomonas colorata</name>
    <dbReference type="NCBI Taxonomy" id="2742615"/>
    <lineage>
        <taxon>Bacteria</taxon>
        <taxon>Pseudomonadati</taxon>
        <taxon>Pseudomonadota</taxon>
        <taxon>Gammaproteobacteria</taxon>
        <taxon>Oceanospirillales</taxon>
        <taxon>Halomonadaceae</taxon>
        <taxon>Halomonas</taxon>
    </lineage>
</organism>
<evidence type="ECO:0000313" key="2">
    <source>
        <dbReference type="Proteomes" id="UP001645038"/>
    </source>
</evidence>
<proteinExistence type="predicted"/>
<dbReference type="RefSeq" id="WP_192538828.1">
    <property type="nucleotide sequence ID" value="NZ_JABUZA010000028.1"/>
</dbReference>
<dbReference type="SUPFAM" id="SSF160631">
    <property type="entry name" value="SMI1/KNR4-like"/>
    <property type="match status" value="1"/>
</dbReference>
<name>A0ABR9G080_9GAMM</name>
<dbReference type="Proteomes" id="UP001645038">
    <property type="component" value="Unassembled WGS sequence"/>
</dbReference>